<dbReference type="InterPro" id="IPR025736">
    <property type="entry name" value="PucR_C-HTH_dom"/>
</dbReference>
<evidence type="ECO:0000259" key="1">
    <source>
        <dbReference type="Pfam" id="PF13556"/>
    </source>
</evidence>
<dbReference type="PANTHER" id="PTHR33744">
    <property type="entry name" value="CARBOHYDRATE DIACID REGULATOR"/>
    <property type="match status" value="1"/>
</dbReference>
<organism evidence="3 4">
    <name type="scientific">Amycolatopsis saalfeldensis</name>
    <dbReference type="NCBI Taxonomy" id="394193"/>
    <lineage>
        <taxon>Bacteria</taxon>
        <taxon>Bacillati</taxon>
        <taxon>Actinomycetota</taxon>
        <taxon>Actinomycetes</taxon>
        <taxon>Pseudonocardiales</taxon>
        <taxon>Pseudonocardiaceae</taxon>
        <taxon>Amycolatopsis</taxon>
    </lineage>
</organism>
<dbReference type="InterPro" id="IPR058663">
    <property type="entry name" value="PucR-like_N"/>
</dbReference>
<gene>
    <name evidence="3" type="ORF">SAMN04489732_112220</name>
</gene>
<dbReference type="AlphaFoldDB" id="A0A1H8YAG6"/>
<proteinExistence type="predicted"/>
<reference evidence="3 4" key="1">
    <citation type="submission" date="2016-10" db="EMBL/GenBank/DDBJ databases">
        <authorList>
            <person name="de Groot N.N."/>
        </authorList>
    </citation>
    <scope>NUCLEOTIDE SEQUENCE [LARGE SCALE GENOMIC DNA]</scope>
    <source>
        <strain evidence="3 4">DSM 44993</strain>
    </source>
</reference>
<dbReference type="Pfam" id="PF13556">
    <property type="entry name" value="HTH_30"/>
    <property type="match status" value="1"/>
</dbReference>
<protein>
    <submittedName>
        <fullName evidence="3">PucR C-terminal helix-turn-helix domain-containing protein</fullName>
    </submittedName>
</protein>
<dbReference type="STRING" id="394193.SAMN04489732_112220"/>
<feature type="domain" description="PucR C-terminal helix-turn-helix" evidence="1">
    <location>
        <begin position="325"/>
        <end position="383"/>
    </location>
</feature>
<evidence type="ECO:0000313" key="4">
    <source>
        <dbReference type="Proteomes" id="UP000198582"/>
    </source>
</evidence>
<dbReference type="PANTHER" id="PTHR33744:SF1">
    <property type="entry name" value="DNA-BINDING TRANSCRIPTIONAL ACTIVATOR ADER"/>
    <property type="match status" value="1"/>
</dbReference>
<evidence type="ECO:0000259" key="2">
    <source>
        <dbReference type="Pfam" id="PF25906"/>
    </source>
</evidence>
<dbReference type="Proteomes" id="UP000198582">
    <property type="component" value="Unassembled WGS sequence"/>
</dbReference>
<dbReference type="Pfam" id="PF25906">
    <property type="entry name" value="PucR-like_N"/>
    <property type="match status" value="1"/>
</dbReference>
<evidence type="ECO:0000313" key="3">
    <source>
        <dbReference type="EMBL" id="SEP49001.1"/>
    </source>
</evidence>
<sequence length="406" mass="44022">MTEASVQLWRRLDPAVLARLEPDVTVIAAAAIDQVRAGLKQPLDEATAANLRTTVTAALTAFFAEIEHAETVADREVYRAQGRAQHTAGRSLEEMLRFYQLGALGVWRQLTSSAHAAELPIRAVVELGEALFAFIAELSASAADGYAEARSRAARAGQAQRDRLLGLLLAEPPTAPDLLDDAARDASWLPPDRVLVAVTSAEVSSLLLDRLPSRVLAGRRLDLTVAIIPTDRADWYLDRLRGLLGAHQAGLGPVVALRETARSARRATALWRLATGGTLGTAPVVRAADHHIDLMLTADRELAAEFAAEVLAPLAGLAEPVRQRLTTTLAAWLARPDQPQAIGAELHVHVQTVRYRLRQLRDLFGGTIDDPAGRFALAIALRVFPHTKAMDQRDQQIEAMEEAQPQ</sequence>
<dbReference type="OrthoDB" id="5243741at2"/>
<dbReference type="RefSeq" id="WP_091621167.1">
    <property type="nucleotide sequence ID" value="NZ_FOEF01000012.1"/>
</dbReference>
<dbReference type="EMBL" id="FOEF01000012">
    <property type="protein sequence ID" value="SEP49001.1"/>
    <property type="molecule type" value="Genomic_DNA"/>
</dbReference>
<accession>A0A1H8YAG6</accession>
<name>A0A1H8YAG6_9PSEU</name>
<dbReference type="InterPro" id="IPR042070">
    <property type="entry name" value="PucR_C-HTH_sf"/>
</dbReference>
<keyword evidence="4" id="KW-1185">Reference proteome</keyword>
<feature type="domain" description="PucR-like N-terminal" evidence="2">
    <location>
        <begin position="9"/>
        <end position="169"/>
    </location>
</feature>
<dbReference type="InterPro" id="IPR051448">
    <property type="entry name" value="CdaR-like_regulators"/>
</dbReference>
<dbReference type="Gene3D" id="1.10.10.2840">
    <property type="entry name" value="PucR C-terminal helix-turn-helix domain"/>
    <property type="match status" value="1"/>
</dbReference>